<evidence type="ECO:0000313" key="7">
    <source>
        <dbReference type="Proteomes" id="UP001159405"/>
    </source>
</evidence>
<protein>
    <recommendedName>
        <fullName evidence="2">PIH1 domain-containing protein 2</fullName>
    </recommendedName>
</protein>
<name>A0ABN8MS68_9CNID</name>
<feature type="domain" description="PIH1 N-terminal" evidence="4">
    <location>
        <begin position="42"/>
        <end position="166"/>
    </location>
</feature>
<comment type="similarity">
    <text evidence="1">Belongs to the PIH1 family.</text>
</comment>
<evidence type="ECO:0000313" key="6">
    <source>
        <dbReference type="EMBL" id="CAH3034750.1"/>
    </source>
</evidence>
<dbReference type="Pfam" id="PF08190">
    <property type="entry name" value="PIH1"/>
    <property type="match status" value="1"/>
</dbReference>
<evidence type="ECO:0000256" key="2">
    <source>
        <dbReference type="ARBA" id="ARBA00040541"/>
    </source>
</evidence>
<dbReference type="InterPro" id="IPR041442">
    <property type="entry name" value="PIH1D1/2/3_CS-like"/>
</dbReference>
<evidence type="ECO:0000256" key="3">
    <source>
        <dbReference type="SAM" id="MobiDB-lite"/>
    </source>
</evidence>
<dbReference type="Proteomes" id="UP001159405">
    <property type="component" value="Unassembled WGS sequence"/>
</dbReference>
<reference evidence="6 7" key="1">
    <citation type="submission" date="2022-05" db="EMBL/GenBank/DDBJ databases">
        <authorList>
            <consortium name="Genoscope - CEA"/>
            <person name="William W."/>
        </authorList>
    </citation>
    <scope>NUCLEOTIDE SEQUENCE [LARGE SCALE GENOMIC DNA]</scope>
</reference>
<feature type="region of interest" description="Disordered" evidence="3">
    <location>
        <begin position="202"/>
        <end position="221"/>
    </location>
</feature>
<keyword evidence="7" id="KW-1185">Reference proteome</keyword>
<dbReference type="InterPro" id="IPR050734">
    <property type="entry name" value="PIH1/Kintoun_subfamily"/>
</dbReference>
<dbReference type="PANTHER" id="PTHR22997">
    <property type="entry name" value="PIH1 DOMAIN-CONTAINING PROTEIN 1"/>
    <property type="match status" value="1"/>
</dbReference>
<dbReference type="PANTHER" id="PTHR22997:SF6">
    <property type="entry name" value="PIH1 DOMAIN-CONTAINING PROTEIN 2"/>
    <property type="match status" value="1"/>
</dbReference>
<evidence type="ECO:0000256" key="1">
    <source>
        <dbReference type="ARBA" id="ARBA00008511"/>
    </source>
</evidence>
<feature type="compositionally biased region" description="Polar residues" evidence="3">
    <location>
        <begin position="176"/>
        <end position="188"/>
    </location>
</feature>
<proteinExistence type="inferred from homology"/>
<feature type="domain" description="PIH1D1/2/3 CS-like" evidence="5">
    <location>
        <begin position="256"/>
        <end position="327"/>
    </location>
</feature>
<dbReference type="Pfam" id="PF18201">
    <property type="entry name" value="PIH1_CS"/>
    <property type="match status" value="1"/>
</dbReference>
<organism evidence="6 7">
    <name type="scientific">Porites lobata</name>
    <dbReference type="NCBI Taxonomy" id="104759"/>
    <lineage>
        <taxon>Eukaryota</taxon>
        <taxon>Metazoa</taxon>
        <taxon>Cnidaria</taxon>
        <taxon>Anthozoa</taxon>
        <taxon>Hexacorallia</taxon>
        <taxon>Scleractinia</taxon>
        <taxon>Fungiina</taxon>
        <taxon>Poritidae</taxon>
        <taxon>Porites</taxon>
    </lineage>
</organism>
<feature type="region of interest" description="Disordered" evidence="3">
    <location>
        <begin position="163"/>
        <end position="196"/>
    </location>
</feature>
<accession>A0ABN8MS68</accession>
<dbReference type="EMBL" id="CALNXK010000003">
    <property type="protein sequence ID" value="CAH3034750.1"/>
    <property type="molecule type" value="Genomic_DNA"/>
</dbReference>
<gene>
    <name evidence="6" type="ORF">PLOB_00025248</name>
</gene>
<comment type="caution">
    <text evidence="6">The sequence shown here is derived from an EMBL/GenBank/DDBJ whole genome shotgun (WGS) entry which is preliminary data.</text>
</comment>
<evidence type="ECO:0000259" key="5">
    <source>
        <dbReference type="Pfam" id="PF18201"/>
    </source>
</evidence>
<feature type="compositionally biased region" description="Polar residues" evidence="3">
    <location>
        <begin position="202"/>
        <end position="217"/>
    </location>
</feature>
<sequence length="329" mass="36842">MAAQTGDSESLLNQADSMWKMLDDLVESDPEAYKRFMEKTLKEGSTMFKPPEPCFCVITVLLPSVITHELFINICSWEQMPAPKLENDPIPVMAGELQEKTEQNSTYSVVDIIVNPVVTKGVAKSKDRKNLLVNVALDYLENTKRIQVSRKYRNAKKTFKGDPKTLRKYLRHGKEQSTTPTNQEQQKPGVSETPESLLKQLSSITVSESQPEGSTGLNLFEKSANPKKGLIEEVSSTNFSEVPVTPNYDMLVKEAENSKPKRVLVKVELPNVVSSSQCLLDVCESELLLNVPSMDKLHVKLPQKIDPDQTEATFNTIKHVLIVKLPIQS</sequence>
<evidence type="ECO:0000259" key="4">
    <source>
        <dbReference type="Pfam" id="PF08190"/>
    </source>
</evidence>
<dbReference type="InterPro" id="IPR012981">
    <property type="entry name" value="PIH1_N"/>
</dbReference>